<sequence length="195" mass="22287">MELNPNKIEFLISAVAKEQYPETNLPEIAMAGRSNVGKSSFINAICGRKNIARISSKPGKTVTLNFYNADNQFVFVDVPGYGYAKQSKKEREKWASMIENYFIHREMLHACVQIIDLRHPPTNDDVLMYDFLKQLDIPTIVVATKSDKLPKSKLQKHVSIIKKELELEPEDVIIPFSSTEKYNVDKVLDAIEERI</sequence>
<keyword evidence="4" id="KW-0479">Metal-binding</keyword>
<keyword evidence="6" id="KW-0460">Magnesium</keyword>
<evidence type="ECO:0000256" key="2">
    <source>
        <dbReference type="ARBA" id="ARBA00009638"/>
    </source>
</evidence>
<protein>
    <recommendedName>
        <fullName evidence="10">Probable GTP-binding protein EngB</fullName>
    </recommendedName>
</protein>
<comment type="similarity">
    <text evidence="2 10">Belongs to the TRAFAC class TrmE-Era-EngA-EngB-Septin-like GTPase superfamily. EngB GTPase family.</text>
</comment>
<dbReference type="HAMAP" id="MF_00321">
    <property type="entry name" value="GTPase_EngB"/>
    <property type="match status" value="1"/>
</dbReference>
<dbReference type="KEGG" id="nmy:CJ229_002415"/>
<evidence type="ECO:0000313" key="13">
    <source>
        <dbReference type="Proteomes" id="UP000243626"/>
    </source>
</evidence>
<keyword evidence="5 10" id="KW-0547">Nucleotide-binding</keyword>
<evidence type="ECO:0000256" key="3">
    <source>
        <dbReference type="ARBA" id="ARBA00022618"/>
    </source>
</evidence>
<dbReference type="PANTHER" id="PTHR11649">
    <property type="entry name" value="MSS1/TRME-RELATED GTP-BINDING PROTEIN"/>
    <property type="match status" value="1"/>
</dbReference>
<dbReference type="Gene3D" id="3.40.50.300">
    <property type="entry name" value="P-loop containing nucleotide triphosphate hydrolases"/>
    <property type="match status" value="1"/>
</dbReference>
<evidence type="ECO:0000256" key="1">
    <source>
        <dbReference type="ARBA" id="ARBA00001946"/>
    </source>
</evidence>
<dbReference type="RefSeq" id="WP_102167491.1">
    <property type="nucleotide sequence ID" value="NZ_CP136964.1"/>
</dbReference>
<name>A0AAF0YNU4_9STAP</name>
<dbReference type="NCBIfam" id="TIGR03598">
    <property type="entry name" value="GTPase_YsxC"/>
    <property type="match status" value="1"/>
</dbReference>
<dbReference type="InterPro" id="IPR019987">
    <property type="entry name" value="GTP-bd_ribosome_bio_YsxC"/>
</dbReference>
<accession>A0AAF0YNU4</accession>
<evidence type="ECO:0000256" key="7">
    <source>
        <dbReference type="ARBA" id="ARBA00023134"/>
    </source>
</evidence>
<evidence type="ECO:0000256" key="8">
    <source>
        <dbReference type="ARBA" id="ARBA00023210"/>
    </source>
</evidence>
<evidence type="ECO:0000256" key="9">
    <source>
        <dbReference type="ARBA" id="ARBA00023306"/>
    </source>
</evidence>
<dbReference type="AlphaFoldDB" id="A0AAF0YNU4"/>
<dbReference type="FunFam" id="3.40.50.300:FF:000098">
    <property type="entry name" value="Probable GTP-binding protein EngB"/>
    <property type="match status" value="1"/>
</dbReference>
<keyword evidence="9 10" id="KW-0131">Cell cycle</keyword>
<keyword evidence="3 10" id="KW-0132">Cell division</keyword>
<dbReference type="PROSITE" id="PS51706">
    <property type="entry name" value="G_ENGB"/>
    <property type="match status" value="1"/>
</dbReference>
<dbReference type="InterPro" id="IPR027417">
    <property type="entry name" value="P-loop_NTPase"/>
</dbReference>
<organism evidence="12 13">
    <name type="scientific">Nosocomiicoccus massiliensis</name>
    <dbReference type="NCBI Taxonomy" id="1232430"/>
    <lineage>
        <taxon>Bacteria</taxon>
        <taxon>Bacillati</taxon>
        <taxon>Bacillota</taxon>
        <taxon>Bacilli</taxon>
        <taxon>Bacillales</taxon>
        <taxon>Staphylococcaceae</taxon>
        <taxon>Nosocomiicoccus</taxon>
    </lineage>
</organism>
<dbReference type="CDD" id="cd01876">
    <property type="entry name" value="YihA_EngB"/>
    <property type="match status" value="1"/>
</dbReference>
<dbReference type="GO" id="GO:0000917">
    <property type="term" value="P:division septum assembly"/>
    <property type="evidence" value="ECO:0007669"/>
    <property type="project" value="UniProtKB-KW"/>
</dbReference>
<dbReference type="Proteomes" id="UP000243626">
    <property type="component" value="Chromosome"/>
</dbReference>
<evidence type="ECO:0000259" key="11">
    <source>
        <dbReference type="PROSITE" id="PS51706"/>
    </source>
</evidence>
<keyword evidence="13" id="KW-1185">Reference proteome</keyword>
<reference evidence="13" key="1">
    <citation type="submission" date="2017-09" db="EMBL/GenBank/DDBJ databases">
        <title>Bacterial strain isolated from the female urinary microbiota.</title>
        <authorList>
            <person name="Thomas-White K."/>
            <person name="Kumar N."/>
            <person name="Forster S."/>
            <person name="Putonti C."/>
            <person name="Lawley T."/>
            <person name="Wolfe A.J."/>
        </authorList>
    </citation>
    <scope>NUCLEOTIDE SEQUENCE [LARGE SCALE GENOMIC DNA]</scope>
    <source>
        <strain evidence="13">UMB0959</strain>
    </source>
</reference>
<keyword evidence="7 10" id="KW-0342">GTP-binding</keyword>
<evidence type="ECO:0000256" key="6">
    <source>
        <dbReference type="ARBA" id="ARBA00022842"/>
    </source>
</evidence>
<proteinExistence type="inferred from homology"/>
<comment type="cofactor">
    <cofactor evidence="1">
        <name>Mg(2+)</name>
        <dbReference type="ChEBI" id="CHEBI:18420"/>
    </cofactor>
</comment>
<dbReference type="EMBL" id="CP136964">
    <property type="protein sequence ID" value="WOS96617.1"/>
    <property type="molecule type" value="Genomic_DNA"/>
</dbReference>
<dbReference type="GO" id="GO:0005525">
    <property type="term" value="F:GTP binding"/>
    <property type="evidence" value="ECO:0007669"/>
    <property type="project" value="UniProtKB-UniRule"/>
</dbReference>
<evidence type="ECO:0000256" key="10">
    <source>
        <dbReference type="HAMAP-Rule" id="MF_00321"/>
    </source>
</evidence>
<comment type="function">
    <text evidence="10">Necessary for normal cell division and for the maintenance of normal septation.</text>
</comment>
<feature type="domain" description="EngB-type G" evidence="11">
    <location>
        <begin position="24"/>
        <end position="195"/>
    </location>
</feature>
<dbReference type="InterPro" id="IPR006073">
    <property type="entry name" value="GTP-bd"/>
</dbReference>
<keyword evidence="8 10" id="KW-0717">Septation</keyword>
<dbReference type="Pfam" id="PF01926">
    <property type="entry name" value="MMR_HSR1"/>
    <property type="match status" value="1"/>
</dbReference>
<evidence type="ECO:0000313" key="12">
    <source>
        <dbReference type="EMBL" id="WOS96617.1"/>
    </source>
</evidence>
<dbReference type="InterPro" id="IPR030393">
    <property type="entry name" value="G_ENGB_dom"/>
</dbReference>
<evidence type="ECO:0000256" key="5">
    <source>
        <dbReference type="ARBA" id="ARBA00022741"/>
    </source>
</evidence>
<dbReference type="PANTHER" id="PTHR11649:SF13">
    <property type="entry name" value="ENGB-TYPE G DOMAIN-CONTAINING PROTEIN"/>
    <property type="match status" value="1"/>
</dbReference>
<dbReference type="GO" id="GO:0005829">
    <property type="term" value="C:cytosol"/>
    <property type="evidence" value="ECO:0007669"/>
    <property type="project" value="TreeGrafter"/>
</dbReference>
<dbReference type="GO" id="GO:0046872">
    <property type="term" value="F:metal ion binding"/>
    <property type="evidence" value="ECO:0007669"/>
    <property type="project" value="UniProtKB-KW"/>
</dbReference>
<dbReference type="SUPFAM" id="SSF52540">
    <property type="entry name" value="P-loop containing nucleoside triphosphate hydrolases"/>
    <property type="match status" value="1"/>
</dbReference>
<evidence type="ECO:0000256" key="4">
    <source>
        <dbReference type="ARBA" id="ARBA00022723"/>
    </source>
</evidence>
<gene>
    <name evidence="12" type="primary">yihA</name>
    <name evidence="10" type="synonym">engB</name>
    <name evidence="12" type="ORF">CJ229_002415</name>
</gene>